<dbReference type="PANTHER" id="PTHR10954:SF18">
    <property type="entry name" value="RIBONUCLEASE HII"/>
    <property type="match status" value="1"/>
</dbReference>
<keyword evidence="16" id="KW-1185">Reference proteome</keyword>
<keyword evidence="11" id="KW-0464">Manganese</keyword>
<evidence type="ECO:0000256" key="7">
    <source>
        <dbReference type="ARBA" id="ARBA00022722"/>
    </source>
</evidence>
<evidence type="ECO:0000256" key="4">
    <source>
        <dbReference type="ARBA" id="ARBA00004496"/>
    </source>
</evidence>
<dbReference type="PROSITE" id="PS51975">
    <property type="entry name" value="RNASE_H_2"/>
    <property type="match status" value="1"/>
</dbReference>
<feature type="binding site" evidence="12">
    <location>
        <position position="129"/>
    </location>
    <ligand>
        <name>a divalent metal cation</name>
        <dbReference type="ChEBI" id="CHEBI:60240"/>
    </ligand>
</feature>
<dbReference type="InterPro" id="IPR024567">
    <property type="entry name" value="RNase_HII/HIII_dom"/>
</dbReference>
<accession>A0A087VT46</accession>
<feature type="domain" description="RNase H type-2" evidence="14">
    <location>
        <begin position="19"/>
        <end position="228"/>
    </location>
</feature>
<dbReference type="InterPro" id="IPR022898">
    <property type="entry name" value="RNase_HII"/>
</dbReference>
<dbReference type="EC" id="3.1.26.4" evidence="13"/>
<dbReference type="SUPFAM" id="SSF53098">
    <property type="entry name" value="Ribonuclease H-like"/>
    <property type="match status" value="1"/>
</dbReference>
<evidence type="ECO:0000256" key="13">
    <source>
        <dbReference type="RuleBase" id="RU003515"/>
    </source>
</evidence>
<organism evidence="15 16">
    <name type="scientific">Bifidobacterium [indicum] DSM 20214 = LMG 11587</name>
    <dbReference type="NCBI Taxonomy" id="1341694"/>
    <lineage>
        <taxon>Bacteria</taxon>
        <taxon>Bacillati</taxon>
        <taxon>Actinomycetota</taxon>
        <taxon>Actinomycetes</taxon>
        <taxon>Bifidobacteriales</taxon>
        <taxon>Bifidobacteriaceae</taxon>
        <taxon>Bifidobacterium</taxon>
    </lineage>
</organism>
<proteinExistence type="inferred from homology"/>
<evidence type="ECO:0000256" key="6">
    <source>
        <dbReference type="ARBA" id="ARBA00022490"/>
    </source>
</evidence>
<dbReference type="Gene3D" id="3.30.420.10">
    <property type="entry name" value="Ribonuclease H-like superfamily/Ribonuclease H"/>
    <property type="match status" value="1"/>
</dbReference>
<evidence type="ECO:0000313" key="16">
    <source>
        <dbReference type="Proteomes" id="UP000028569"/>
    </source>
</evidence>
<dbReference type="Pfam" id="PF01351">
    <property type="entry name" value="RNase_HII"/>
    <property type="match status" value="1"/>
</dbReference>
<comment type="catalytic activity">
    <reaction evidence="1 12 13">
        <text>Endonucleolytic cleavage to 5'-phosphomonoester.</text>
        <dbReference type="EC" id="3.1.26.4"/>
    </reaction>
</comment>
<name>A0A087VT46_9BIFI</name>
<keyword evidence="10 12" id="KW-0378">Hydrolase</keyword>
<protein>
    <recommendedName>
        <fullName evidence="13">Ribonuclease</fullName>
        <ecNumber evidence="13">3.1.26.4</ecNumber>
    </recommendedName>
</protein>
<evidence type="ECO:0000256" key="8">
    <source>
        <dbReference type="ARBA" id="ARBA00022723"/>
    </source>
</evidence>
<dbReference type="KEGG" id="bii:BINDI_0239"/>
<evidence type="ECO:0000256" key="9">
    <source>
        <dbReference type="ARBA" id="ARBA00022759"/>
    </source>
</evidence>
<keyword evidence="6" id="KW-0963">Cytoplasm</keyword>
<comment type="cofactor">
    <cofactor evidence="12">
        <name>Mn(2+)</name>
        <dbReference type="ChEBI" id="CHEBI:29035"/>
    </cofactor>
    <cofactor evidence="12">
        <name>Mg(2+)</name>
        <dbReference type="ChEBI" id="CHEBI:18420"/>
    </cofactor>
    <text evidence="12">Manganese or magnesium. Binds 1 divalent metal ion per monomer in the absence of substrate. May bind a second metal ion after substrate binding.</text>
</comment>
<comment type="function">
    <text evidence="3 13">Endonuclease that specifically degrades the RNA of RNA-DNA hybrids.</text>
</comment>
<evidence type="ECO:0000313" key="15">
    <source>
        <dbReference type="EMBL" id="AIC91524.1"/>
    </source>
</evidence>
<keyword evidence="9 12" id="KW-0255">Endonuclease</keyword>
<sequence>MHPIPTLALESELAAGGADFVFGLDEVGRGALAGPVMVGVVALKSADLPRLKVPAGVADSKMLTAARREAIHLDLENWAEAWAVGSCSNHEVDEWGITHALGIAALRALADVEARLDLGPDSFPAAILDGTSDFITKAADSFDAPTLPLLPTVTTKVKGDVSCATVASAAVIAKVTRDRLMVRLAQERADVAPYHWEKNKGYGSAEHIEAIRQHGPSDLHRVSWHLTG</sequence>
<dbReference type="Proteomes" id="UP000028569">
    <property type="component" value="Chromosome"/>
</dbReference>
<evidence type="ECO:0000256" key="3">
    <source>
        <dbReference type="ARBA" id="ARBA00004065"/>
    </source>
</evidence>
<dbReference type="GO" id="GO:0032299">
    <property type="term" value="C:ribonuclease H2 complex"/>
    <property type="evidence" value="ECO:0007669"/>
    <property type="project" value="TreeGrafter"/>
</dbReference>
<dbReference type="OrthoDB" id="9803420at2"/>
<dbReference type="CDD" id="cd07182">
    <property type="entry name" value="RNase_HII_bacteria_HII_like"/>
    <property type="match status" value="1"/>
</dbReference>
<evidence type="ECO:0000256" key="5">
    <source>
        <dbReference type="ARBA" id="ARBA00007383"/>
    </source>
</evidence>
<gene>
    <name evidence="15" type="ORF">BINDI_0239</name>
</gene>
<dbReference type="GO" id="GO:0005737">
    <property type="term" value="C:cytoplasm"/>
    <property type="evidence" value="ECO:0007669"/>
    <property type="project" value="UniProtKB-SubCell"/>
</dbReference>
<feature type="binding site" evidence="12">
    <location>
        <position position="26"/>
    </location>
    <ligand>
        <name>a divalent metal cation</name>
        <dbReference type="ChEBI" id="CHEBI:60240"/>
    </ligand>
</feature>
<evidence type="ECO:0000259" key="14">
    <source>
        <dbReference type="PROSITE" id="PS51975"/>
    </source>
</evidence>
<dbReference type="EMBL" id="CP006018">
    <property type="protein sequence ID" value="AIC91524.1"/>
    <property type="molecule type" value="Genomic_DNA"/>
</dbReference>
<comment type="cofactor">
    <cofactor evidence="2">
        <name>Mg(2+)</name>
        <dbReference type="ChEBI" id="CHEBI:18420"/>
    </cofactor>
</comment>
<evidence type="ECO:0000256" key="10">
    <source>
        <dbReference type="ARBA" id="ARBA00022801"/>
    </source>
</evidence>
<dbReference type="InterPro" id="IPR012337">
    <property type="entry name" value="RNaseH-like_sf"/>
</dbReference>
<evidence type="ECO:0000256" key="12">
    <source>
        <dbReference type="PROSITE-ProRule" id="PRU01319"/>
    </source>
</evidence>
<dbReference type="GO" id="GO:0046872">
    <property type="term" value="F:metal ion binding"/>
    <property type="evidence" value="ECO:0007669"/>
    <property type="project" value="UniProtKB-KW"/>
</dbReference>
<keyword evidence="8 12" id="KW-0479">Metal-binding</keyword>
<dbReference type="InterPro" id="IPR036397">
    <property type="entry name" value="RNaseH_sf"/>
</dbReference>
<dbReference type="GO" id="GO:0043137">
    <property type="term" value="P:DNA replication, removal of RNA primer"/>
    <property type="evidence" value="ECO:0007669"/>
    <property type="project" value="TreeGrafter"/>
</dbReference>
<dbReference type="AlphaFoldDB" id="A0A087VT46"/>
<dbReference type="GO" id="GO:0004523">
    <property type="term" value="F:RNA-DNA hybrid ribonuclease activity"/>
    <property type="evidence" value="ECO:0007669"/>
    <property type="project" value="UniProtKB-UniRule"/>
</dbReference>
<dbReference type="HOGENOM" id="CLU_036532_3_0_11"/>
<evidence type="ECO:0000256" key="1">
    <source>
        <dbReference type="ARBA" id="ARBA00000077"/>
    </source>
</evidence>
<evidence type="ECO:0000256" key="2">
    <source>
        <dbReference type="ARBA" id="ARBA00001946"/>
    </source>
</evidence>
<dbReference type="PANTHER" id="PTHR10954">
    <property type="entry name" value="RIBONUCLEASE H2 SUBUNIT A"/>
    <property type="match status" value="1"/>
</dbReference>
<feature type="binding site" evidence="12">
    <location>
        <position position="25"/>
    </location>
    <ligand>
        <name>a divalent metal cation</name>
        <dbReference type="ChEBI" id="CHEBI:60240"/>
    </ligand>
</feature>
<dbReference type="NCBIfam" id="NF000595">
    <property type="entry name" value="PRK00015.1-3"/>
    <property type="match status" value="1"/>
</dbReference>
<keyword evidence="7 12" id="KW-0540">Nuclease</keyword>
<dbReference type="InterPro" id="IPR001352">
    <property type="entry name" value="RNase_HII/HIII"/>
</dbReference>
<reference evidence="15 16" key="1">
    <citation type="journal article" date="2014" name="Appl. Environ. Microbiol.">
        <title>Genomic encyclopedia of type strains of the genus Bifidobacterium.</title>
        <authorList>
            <person name="Milani C."/>
            <person name="Lugli G.A."/>
            <person name="Duranti S."/>
            <person name="Turroni F."/>
            <person name="Bottacini F."/>
            <person name="Mangifesta M."/>
            <person name="Sanchez B."/>
            <person name="Viappiani A."/>
            <person name="Mancabelli L."/>
            <person name="Taminiau B."/>
            <person name="Delcenserie V."/>
            <person name="Barrangou R."/>
            <person name="Margolles A."/>
            <person name="van Sinderen D."/>
            <person name="Ventura M."/>
        </authorList>
    </citation>
    <scope>NUCLEOTIDE SEQUENCE [LARGE SCALE GENOMIC DNA]</scope>
    <source>
        <strain evidence="15 16">LMG 11587</strain>
    </source>
</reference>
<dbReference type="RefSeq" id="WP_033491667.1">
    <property type="nucleotide sequence ID" value="NZ_CP006018.1"/>
</dbReference>
<dbReference type="GO" id="GO:0006298">
    <property type="term" value="P:mismatch repair"/>
    <property type="evidence" value="ECO:0007669"/>
    <property type="project" value="TreeGrafter"/>
</dbReference>
<dbReference type="GO" id="GO:0003723">
    <property type="term" value="F:RNA binding"/>
    <property type="evidence" value="ECO:0007669"/>
    <property type="project" value="UniProtKB-UniRule"/>
</dbReference>
<comment type="subcellular location">
    <subcellularLocation>
        <location evidence="4">Cytoplasm</location>
    </subcellularLocation>
</comment>
<comment type="similarity">
    <text evidence="5 13">Belongs to the RNase HII family.</text>
</comment>
<evidence type="ECO:0000256" key="11">
    <source>
        <dbReference type="ARBA" id="ARBA00023211"/>
    </source>
</evidence>